<dbReference type="EnsemblPlants" id="OGLUM03G34290.1">
    <property type="protein sequence ID" value="OGLUM03G34290.1"/>
    <property type="gene ID" value="OGLUM03G34290"/>
</dbReference>
<feature type="compositionally biased region" description="Basic and acidic residues" evidence="1">
    <location>
        <begin position="52"/>
        <end position="61"/>
    </location>
</feature>
<organism evidence="2">
    <name type="scientific">Oryza glumipatula</name>
    <dbReference type="NCBI Taxonomy" id="40148"/>
    <lineage>
        <taxon>Eukaryota</taxon>
        <taxon>Viridiplantae</taxon>
        <taxon>Streptophyta</taxon>
        <taxon>Embryophyta</taxon>
        <taxon>Tracheophyta</taxon>
        <taxon>Spermatophyta</taxon>
        <taxon>Magnoliopsida</taxon>
        <taxon>Liliopsida</taxon>
        <taxon>Poales</taxon>
        <taxon>Poaceae</taxon>
        <taxon>BOP clade</taxon>
        <taxon>Oryzoideae</taxon>
        <taxon>Oryzeae</taxon>
        <taxon>Oryzinae</taxon>
        <taxon>Oryza</taxon>
    </lineage>
</organism>
<dbReference type="Proteomes" id="UP000026961">
    <property type="component" value="Chromosome 3"/>
</dbReference>
<proteinExistence type="predicted"/>
<dbReference type="HOGENOM" id="CLU_2926392_0_0_1"/>
<evidence type="ECO:0000313" key="2">
    <source>
        <dbReference type="EnsemblPlants" id="OGLUM03G34290.1"/>
    </source>
</evidence>
<evidence type="ECO:0000256" key="1">
    <source>
        <dbReference type="SAM" id="MobiDB-lite"/>
    </source>
</evidence>
<evidence type="ECO:0000313" key="3">
    <source>
        <dbReference type="Proteomes" id="UP000026961"/>
    </source>
</evidence>
<name>A0A0D9ZDB6_9ORYZ</name>
<dbReference type="AlphaFoldDB" id="A0A0D9ZDB6"/>
<accession>A0A0D9ZDB6</accession>
<feature type="region of interest" description="Disordered" evidence="1">
    <location>
        <begin position="1"/>
        <end position="61"/>
    </location>
</feature>
<keyword evidence="3" id="KW-1185">Reference proteome</keyword>
<reference evidence="2" key="2">
    <citation type="submission" date="2018-05" db="EMBL/GenBank/DDBJ databases">
        <title>OgluRS3 (Oryza glumaepatula Reference Sequence Version 3).</title>
        <authorList>
            <person name="Zhang J."/>
            <person name="Kudrna D."/>
            <person name="Lee S."/>
            <person name="Talag J."/>
            <person name="Welchert J."/>
            <person name="Wing R.A."/>
        </authorList>
    </citation>
    <scope>NUCLEOTIDE SEQUENCE [LARGE SCALE GENOMIC DNA]</scope>
</reference>
<protein>
    <submittedName>
        <fullName evidence="2">Uncharacterized protein</fullName>
    </submittedName>
</protein>
<sequence length="61" mass="6072">MDADIGADENGSRWCGGGRQVRRGCPPPGGAGTGMAPAARGGSGGRALPGHKISEKAKHVF</sequence>
<dbReference type="Gramene" id="OGLUM03G34290.1">
    <property type="protein sequence ID" value="OGLUM03G34290.1"/>
    <property type="gene ID" value="OGLUM03G34290"/>
</dbReference>
<reference evidence="2" key="1">
    <citation type="submission" date="2015-04" db="UniProtKB">
        <authorList>
            <consortium name="EnsemblPlants"/>
        </authorList>
    </citation>
    <scope>IDENTIFICATION</scope>
</reference>